<proteinExistence type="predicted"/>
<dbReference type="EMBL" id="BNJF01000001">
    <property type="protein sequence ID" value="GHO42219.1"/>
    <property type="molecule type" value="Genomic_DNA"/>
</dbReference>
<dbReference type="Proteomes" id="UP000612362">
    <property type="component" value="Unassembled WGS sequence"/>
</dbReference>
<name>A0A8J3HZN7_9CHLR</name>
<sequence>MGIIIPPLEMPKQQVLADSLHIAQYQGNTFPSQIEAINTFSLMNGRWQQKQITFQRHNPTANGIIRGFSFLSAQRGFVMIQVGQGGREFYHTIDGGKTWQKVGLLS</sequence>
<accession>A0A8J3HZN7</accession>
<comment type="caution">
    <text evidence="1">The sequence shown here is derived from an EMBL/GenBank/DDBJ whole genome shotgun (WGS) entry which is preliminary data.</text>
</comment>
<organism evidence="1 2">
    <name type="scientific">Ktedonospora formicarum</name>
    <dbReference type="NCBI Taxonomy" id="2778364"/>
    <lineage>
        <taxon>Bacteria</taxon>
        <taxon>Bacillati</taxon>
        <taxon>Chloroflexota</taxon>
        <taxon>Ktedonobacteria</taxon>
        <taxon>Ktedonobacterales</taxon>
        <taxon>Ktedonobacteraceae</taxon>
        <taxon>Ktedonospora</taxon>
    </lineage>
</organism>
<protein>
    <recommendedName>
        <fullName evidence="3">Photosynthesis system II assembly factor Ycf48/Hcf136-like domain-containing protein</fullName>
    </recommendedName>
</protein>
<dbReference type="SUPFAM" id="SSF110296">
    <property type="entry name" value="Oligoxyloglucan reducing end-specific cellobiohydrolase"/>
    <property type="match status" value="1"/>
</dbReference>
<evidence type="ECO:0008006" key="3">
    <source>
        <dbReference type="Google" id="ProtNLM"/>
    </source>
</evidence>
<gene>
    <name evidence="1" type="ORF">KSX_03820</name>
</gene>
<reference evidence="1" key="1">
    <citation type="submission" date="2020-10" db="EMBL/GenBank/DDBJ databases">
        <title>Taxonomic study of unclassified bacteria belonging to the class Ktedonobacteria.</title>
        <authorList>
            <person name="Yabe S."/>
            <person name="Wang C.M."/>
            <person name="Zheng Y."/>
            <person name="Sakai Y."/>
            <person name="Cavaletti L."/>
            <person name="Monciardini P."/>
            <person name="Donadio S."/>
        </authorList>
    </citation>
    <scope>NUCLEOTIDE SEQUENCE</scope>
    <source>
        <strain evidence="1">SOSP1-1</strain>
    </source>
</reference>
<evidence type="ECO:0000313" key="2">
    <source>
        <dbReference type="Proteomes" id="UP000612362"/>
    </source>
</evidence>
<keyword evidence="2" id="KW-1185">Reference proteome</keyword>
<dbReference type="AlphaFoldDB" id="A0A8J3HZN7"/>
<evidence type="ECO:0000313" key="1">
    <source>
        <dbReference type="EMBL" id="GHO42219.1"/>
    </source>
</evidence>